<evidence type="ECO:0000256" key="7">
    <source>
        <dbReference type="ARBA" id="ARBA00022755"/>
    </source>
</evidence>
<dbReference type="Proteomes" id="UP000464954">
    <property type="component" value="Chromosome"/>
</dbReference>
<dbReference type="Gene3D" id="3.20.20.70">
    <property type="entry name" value="Aldolase class I"/>
    <property type="match status" value="1"/>
</dbReference>
<dbReference type="SMART" id="SM00116">
    <property type="entry name" value="CBS"/>
    <property type="match status" value="2"/>
</dbReference>
<feature type="binding site" evidence="13">
    <location>
        <begin position="393"/>
        <end position="397"/>
    </location>
    <ligand>
        <name>IMP</name>
        <dbReference type="ChEBI" id="CHEBI:58053"/>
    </ligand>
</feature>
<evidence type="ECO:0000256" key="9">
    <source>
        <dbReference type="ARBA" id="ARBA00023002"/>
    </source>
</evidence>
<comment type="activity regulation">
    <text evidence="13">Mycophenolic acid (MPA) is a non-competitive inhibitor that prevents formation of the closed enzyme conformation by binding to the same site as the amobile flap. In contrast, mizoribine monophosphate (MZP) is a competitive inhibitor that induces the closed conformation. MPA is a potent inhibitor of mammalian IMPDHs but a poor inhibitor of the bacterial enzymes. MZP is a more potent inhibitor of bacterial IMPDH.</text>
</comment>
<feature type="binding site" description="in other chain" evidence="13 16">
    <location>
        <position position="314"/>
    </location>
    <ligand>
        <name>K(+)</name>
        <dbReference type="ChEBI" id="CHEBI:29103"/>
        <note>ligand shared between two tetrameric partners</note>
    </ligand>
</feature>
<dbReference type="Pfam" id="PF00478">
    <property type="entry name" value="IMPDH"/>
    <property type="match status" value="1"/>
</dbReference>
<evidence type="ECO:0000256" key="11">
    <source>
        <dbReference type="ARBA" id="ARBA00023122"/>
    </source>
</evidence>
<feature type="binding site" evidence="13">
    <location>
        <begin position="369"/>
        <end position="370"/>
    </location>
    <ligand>
        <name>IMP</name>
        <dbReference type="ChEBI" id="CHEBI:58053"/>
    </ligand>
</feature>
<evidence type="ECO:0000256" key="3">
    <source>
        <dbReference type="ARBA" id="ARBA00011881"/>
    </source>
</evidence>
<dbReference type="InterPro" id="IPR015875">
    <property type="entry name" value="IMP_DH/GMP_Rdtase_CS"/>
</dbReference>
<keyword evidence="8 13" id="KW-0630">Potassium</keyword>
<gene>
    <name evidence="13 21" type="primary">guaB</name>
    <name evidence="21" type="ORF">GT409_08855</name>
</gene>
<sequence length="496" mass="53127">MSQNKYLDKFMSTFPFEGLTFDDVSLITQYADFLPGDAVIRTNLTRNIQVNIPFISAAMDTVTEADMAIAMALHGGIGIIHKNLDPDDQAAAVAKVKHFLNGLITSPITFNESQTLEEIQMRRAEKGYSFSGFPILNDAGALVGILTTKDIRFAPSLAMPAGEIMTTDVITAPKDTDLEEAYKIMRQHKIGKLPLVQDDKLIGLYSYTDVADLIENTRPLYNRDEFYRLRVGAGVGPGDYARAEALANADVDVLTVDTAHGHSKGVIEMTAWVKKNFPEIDVIAGNIATGEAALELQKAGADAVKVGIGPGSICTTRVVAGVGIPQISAIYSCAKALQGSIPVIADGGIRHSGDVAKAMVSGASSVMMGSVLAGTDESPGEKILYEGRQFVVYRGMGSLDAMKSREGSRQRYGLKDSADDDLVPQGIEGVVPYAGAVSKVLKQYCGGLQASLGYCGTRTIPELQENGRFVRVSAAGATEAHAHDIRITKEAPNYRR</sequence>
<dbReference type="SMART" id="SM01240">
    <property type="entry name" value="IMPDH"/>
    <property type="match status" value="1"/>
</dbReference>
<feature type="domain" description="CBS" evidence="20">
    <location>
        <begin position="103"/>
        <end position="164"/>
    </location>
</feature>
<evidence type="ECO:0000256" key="4">
    <source>
        <dbReference type="ARBA" id="ARBA00022723"/>
    </source>
</evidence>
<evidence type="ECO:0000256" key="6">
    <source>
        <dbReference type="ARBA" id="ARBA00022749"/>
    </source>
</evidence>
<keyword evidence="6 13" id="KW-0332">GMP biosynthesis</keyword>
<dbReference type="GO" id="GO:0006183">
    <property type="term" value="P:GTP biosynthetic process"/>
    <property type="evidence" value="ECO:0007669"/>
    <property type="project" value="TreeGrafter"/>
</dbReference>
<dbReference type="PANTHER" id="PTHR11911">
    <property type="entry name" value="INOSINE-5-MONOPHOSPHATE DEHYDROGENASE RELATED"/>
    <property type="match status" value="1"/>
</dbReference>
<dbReference type="PIRSF" id="PIRSF000130">
    <property type="entry name" value="IMPDH"/>
    <property type="match status" value="1"/>
</dbReference>
<dbReference type="EC" id="1.1.1.205" evidence="13 19"/>
<evidence type="ECO:0000256" key="13">
    <source>
        <dbReference type="HAMAP-Rule" id="MF_01964"/>
    </source>
</evidence>
<dbReference type="PROSITE" id="PS00487">
    <property type="entry name" value="IMP_DH_GMP_RED"/>
    <property type="match status" value="1"/>
</dbReference>
<keyword evidence="7 13" id="KW-0658">Purine biosynthesis</keyword>
<proteinExistence type="inferred from homology"/>
<feature type="domain" description="CBS" evidence="20">
    <location>
        <begin position="165"/>
        <end position="220"/>
    </location>
</feature>
<evidence type="ECO:0000256" key="12">
    <source>
        <dbReference type="ARBA" id="ARBA00048028"/>
    </source>
</evidence>
<keyword evidence="4 13" id="KW-0479">Metal-binding</keyword>
<dbReference type="GO" id="GO:0046872">
    <property type="term" value="F:metal ion binding"/>
    <property type="evidence" value="ECO:0007669"/>
    <property type="project" value="UniProtKB-UniRule"/>
</dbReference>
<feature type="binding site" evidence="13">
    <location>
        <begin position="346"/>
        <end position="348"/>
    </location>
    <ligand>
        <name>IMP</name>
        <dbReference type="ChEBI" id="CHEBI:58053"/>
    </ligand>
</feature>
<keyword evidence="5" id="KW-0677">Repeat</keyword>
<evidence type="ECO:0000256" key="18">
    <source>
        <dbReference type="RuleBase" id="RU003927"/>
    </source>
</evidence>
<evidence type="ECO:0000256" key="19">
    <source>
        <dbReference type="RuleBase" id="RU003928"/>
    </source>
</evidence>
<keyword evidence="22" id="KW-1185">Reference proteome</keyword>
<comment type="catalytic activity">
    <reaction evidence="12 13 19">
        <text>IMP + NAD(+) + H2O = XMP + NADH + H(+)</text>
        <dbReference type="Rhea" id="RHEA:11708"/>
        <dbReference type="ChEBI" id="CHEBI:15377"/>
        <dbReference type="ChEBI" id="CHEBI:15378"/>
        <dbReference type="ChEBI" id="CHEBI:57464"/>
        <dbReference type="ChEBI" id="CHEBI:57540"/>
        <dbReference type="ChEBI" id="CHEBI:57945"/>
        <dbReference type="ChEBI" id="CHEBI:58053"/>
        <dbReference type="EC" id="1.1.1.205"/>
    </reaction>
</comment>
<evidence type="ECO:0000256" key="15">
    <source>
        <dbReference type="PIRSR" id="PIRSR000130-3"/>
    </source>
</evidence>
<comment type="subunit">
    <text evidence="3 13">Homotetramer.</text>
</comment>
<reference evidence="21 22" key="1">
    <citation type="submission" date="2020-01" db="EMBL/GenBank/DDBJ databases">
        <title>Ponticoccus aerotolerans gen. nov., sp. nov., an anaerobic bacterium and proposal of Ponticoccusceae fam. nov., Ponticoccusles ord. nov. and Ponticoccuse classis nov. in the phylum Kiritimatiellaeota.</title>
        <authorList>
            <person name="Zhou L.Y."/>
            <person name="Du Z.J."/>
        </authorList>
    </citation>
    <scope>NUCLEOTIDE SEQUENCE [LARGE SCALE GENOMIC DNA]</scope>
    <source>
        <strain evidence="21 22">S-5007</strain>
    </source>
</reference>
<evidence type="ECO:0000256" key="5">
    <source>
        <dbReference type="ARBA" id="ARBA00022737"/>
    </source>
</evidence>
<accession>A0A6P1M6T0</accession>
<dbReference type="CDD" id="cd04601">
    <property type="entry name" value="CBS_pair_IMPDH"/>
    <property type="match status" value="1"/>
</dbReference>
<evidence type="ECO:0000256" key="2">
    <source>
        <dbReference type="ARBA" id="ARBA00005502"/>
    </source>
</evidence>
<evidence type="ECO:0000256" key="1">
    <source>
        <dbReference type="ARBA" id="ARBA00001958"/>
    </source>
</evidence>
<organism evidence="21 22">
    <name type="scientific">Tichowtungia aerotolerans</name>
    <dbReference type="NCBI Taxonomy" id="2697043"/>
    <lineage>
        <taxon>Bacteria</taxon>
        <taxon>Pseudomonadati</taxon>
        <taxon>Kiritimatiellota</taxon>
        <taxon>Tichowtungiia</taxon>
        <taxon>Tichowtungiales</taxon>
        <taxon>Tichowtungiaceae</taxon>
        <taxon>Tichowtungia</taxon>
    </lineage>
</organism>
<dbReference type="GO" id="GO:0000166">
    <property type="term" value="F:nucleotide binding"/>
    <property type="evidence" value="ECO:0007669"/>
    <property type="project" value="UniProtKB-UniRule"/>
</dbReference>
<evidence type="ECO:0000256" key="8">
    <source>
        <dbReference type="ARBA" id="ARBA00022958"/>
    </source>
</evidence>
<name>A0A6P1M6T0_9BACT</name>
<dbReference type="NCBIfam" id="TIGR01302">
    <property type="entry name" value="IMP_dehydrog"/>
    <property type="match status" value="1"/>
</dbReference>
<dbReference type="RefSeq" id="WP_160628743.1">
    <property type="nucleotide sequence ID" value="NZ_CP047593.1"/>
</dbReference>
<feature type="binding site" evidence="13">
    <location>
        <position position="481"/>
    </location>
    <ligand>
        <name>K(+)</name>
        <dbReference type="ChEBI" id="CHEBI:29103"/>
        <note>ligand shared between two tetrameric partners</note>
    </ligand>
</feature>
<comment type="caution">
    <text evidence="13">Lacks conserved residue(s) required for the propagation of feature annotation.</text>
</comment>
<dbReference type="CDD" id="cd00381">
    <property type="entry name" value="IMPDH"/>
    <property type="match status" value="1"/>
</dbReference>
<keyword evidence="11 17" id="KW-0129">CBS domain</keyword>
<evidence type="ECO:0000256" key="14">
    <source>
        <dbReference type="PIRSR" id="PIRSR000130-1"/>
    </source>
</evidence>
<protein>
    <recommendedName>
        <fullName evidence="13 19">Inosine-5'-monophosphate dehydrogenase</fullName>
        <shortName evidence="13">IMP dehydrogenase</shortName>
        <shortName evidence="13">IMPD</shortName>
        <shortName evidence="13">IMPDH</shortName>
        <ecNumber evidence="13 19">1.1.1.205</ecNumber>
    </recommendedName>
</protein>
<dbReference type="KEGG" id="taer:GT409_08855"/>
<feature type="active site" description="Proton acceptor" evidence="13 14">
    <location>
        <position position="411"/>
    </location>
</feature>
<dbReference type="PANTHER" id="PTHR11911:SF111">
    <property type="entry name" value="INOSINE-5'-MONOPHOSPHATE DEHYDROGENASE"/>
    <property type="match status" value="1"/>
</dbReference>
<dbReference type="InterPro" id="IPR005990">
    <property type="entry name" value="IMP_DH"/>
</dbReference>
<dbReference type="PROSITE" id="PS51371">
    <property type="entry name" value="CBS"/>
    <property type="match status" value="2"/>
</dbReference>
<feature type="binding site" evidence="13">
    <location>
        <position position="479"/>
    </location>
    <ligand>
        <name>K(+)</name>
        <dbReference type="ChEBI" id="CHEBI:29103"/>
        <note>ligand shared between two tetrameric partners</note>
    </ligand>
</feature>
<dbReference type="FunFam" id="3.20.20.70:FF:000003">
    <property type="entry name" value="GMP reductase"/>
    <property type="match status" value="1"/>
</dbReference>
<dbReference type="InterPro" id="IPR000644">
    <property type="entry name" value="CBS_dom"/>
</dbReference>
<dbReference type="SUPFAM" id="SSF51412">
    <property type="entry name" value="Inosine monophosphate dehydrogenase (IMPDH)"/>
    <property type="match status" value="1"/>
</dbReference>
<comment type="similarity">
    <text evidence="2 13 18">Belongs to the IMPDH/GMPR family.</text>
</comment>
<comment type="cofactor">
    <cofactor evidence="1 13">
        <name>K(+)</name>
        <dbReference type="ChEBI" id="CHEBI:29103"/>
    </cofactor>
</comment>
<feature type="binding site" evidence="13">
    <location>
        <position position="425"/>
    </location>
    <ligand>
        <name>IMP</name>
        <dbReference type="ChEBI" id="CHEBI:58053"/>
    </ligand>
</feature>
<evidence type="ECO:0000256" key="10">
    <source>
        <dbReference type="ARBA" id="ARBA00023027"/>
    </source>
</evidence>
<dbReference type="AlphaFoldDB" id="A0A6P1M6T0"/>
<comment type="pathway">
    <text evidence="13 19">Purine metabolism; XMP biosynthesis via de novo pathway; XMP from IMP: step 1/1.</text>
</comment>
<dbReference type="InterPro" id="IPR046342">
    <property type="entry name" value="CBS_dom_sf"/>
</dbReference>
<feature type="binding site" description="in other chain" evidence="13 16">
    <location>
        <position position="311"/>
    </location>
    <ligand>
        <name>K(+)</name>
        <dbReference type="ChEBI" id="CHEBI:29103"/>
        <note>ligand shared between two tetrameric partners</note>
    </ligand>
</feature>
<feature type="binding site" evidence="13">
    <location>
        <position position="257"/>
    </location>
    <ligand>
        <name>NAD(+)</name>
        <dbReference type="ChEBI" id="CHEBI:57540"/>
    </ligand>
</feature>
<dbReference type="HAMAP" id="MF_01964">
    <property type="entry name" value="IMPDH"/>
    <property type="match status" value="1"/>
</dbReference>
<dbReference type="GO" id="GO:0006177">
    <property type="term" value="P:GMP biosynthetic process"/>
    <property type="evidence" value="ECO:0007669"/>
    <property type="project" value="UniProtKB-UniRule"/>
</dbReference>
<evidence type="ECO:0000256" key="17">
    <source>
        <dbReference type="PROSITE-ProRule" id="PRU00703"/>
    </source>
</evidence>
<evidence type="ECO:0000313" key="22">
    <source>
        <dbReference type="Proteomes" id="UP000464954"/>
    </source>
</evidence>
<dbReference type="SUPFAM" id="SSF54631">
    <property type="entry name" value="CBS-domain pair"/>
    <property type="match status" value="1"/>
</dbReference>
<dbReference type="Pfam" id="PF00571">
    <property type="entry name" value="CBS"/>
    <property type="match status" value="2"/>
</dbReference>
<comment type="function">
    <text evidence="13">Catalyzes the conversion of inosine 5'-phosphate (IMP) to xanthosine 5'-phosphate (XMP), the first committed and rate-limiting step in the de novo synthesis of guanine nucleotides, and therefore plays an important role in the regulation of cell growth.</text>
</comment>
<feature type="binding site" evidence="15">
    <location>
        <begin position="257"/>
        <end position="259"/>
    </location>
    <ligand>
        <name>NAD(+)</name>
        <dbReference type="ChEBI" id="CHEBI:57540"/>
    </ligand>
</feature>
<dbReference type="InterPro" id="IPR001093">
    <property type="entry name" value="IMP_DH_GMPRt"/>
</dbReference>
<dbReference type="EMBL" id="CP047593">
    <property type="protein sequence ID" value="QHI69561.1"/>
    <property type="molecule type" value="Genomic_DNA"/>
</dbReference>
<dbReference type="InterPro" id="IPR013785">
    <property type="entry name" value="Aldolase_TIM"/>
</dbReference>
<keyword evidence="9 13" id="KW-0560">Oxidoreductase</keyword>
<feature type="binding site" evidence="13">
    <location>
        <position position="312"/>
    </location>
    <ligand>
        <name>IMP</name>
        <dbReference type="ChEBI" id="CHEBI:58053"/>
    </ligand>
</feature>
<feature type="binding site" description="in other chain" evidence="13 16">
    <location>
        <position position="309"/>
    </location>
    <ligand>
        <name>K(+)</name>
        <dbReference type="ChEBI" id="CHEBI:29103"/>
        <note>ligand shared between two tetrameric partners</note>
    </ligand>
</feature>
<dbReference type="GO" id="GO:0003938">
    <property type="term" value="F:IMP dehydrogenase activity"/>
    <property type="evidence" value="ECO:0007669"/>
    <property type="project" value="UniProtKB-UniRule"/>
</dbReference>
<feature type="binding site" evidence="13 15">
    <location>
        <begin position="307"/>
        <end position="309"/>
    </location>
    <ligand>
        <name>NAD(+)</name>
        <dbReference type="ChEBI" id="CHEBI:57540"/>
    </ligand>
</feature>
<evidence type="ECO:0000259" key="20">
    <source>
        <dbReference type="PROSITE" id="PS51371"/>
    </source>
</evidence>
<feature type="active site" description="Thioimidate intermediate" evidence="13 14">
    <location>
        <position position="314"/>
    </location>
</feature>
<evidence type="ECO:0000256" key="16">
    <source>
        <dbReference type="PIRSR" id="PIRSR000130-4"/>
    </source>
</evidence>
<keyword evidence="10 13" id="KW-0520">NAD</keyword>
<dbReference type="UniPathway" id="UPA00601">
    <property type="reaction ID" value="UER00295"/>
</dbReference>
<evidence type="ECO:0000313" key="21">
    <source>
        <dbReference type="EMBL" id="QHI69561.1"/>
    </source>
</evidence>